<dbReference type="CDD" id="cd16936">
    <property type="entry name" value="HATPase_RsbW-like"/>
    <property type="match status" value="1"/>
</dbReference>
<keyword evidence="1" id="KW-0418">Kinase</keyword>
<comment type="caution">
    <text evidence="3">The sequence shown here is derived from an EMBL/GenBank/DDBJ whole genome shotgun (WGS) entry which is preliminary data.</text>
</comment>
<proteinExistence type="predicted"/>
<name>A0ABV9CB32_9ACTN</name>
<evidence type="ECO:0000256" key="1">
    <source>
        <dbReference type="ARBA" id="ARBA00022527"/>
    </source>
</evidence>
<dbReference type="Gene3D" id="3.30.565.10">
    <property type="entry name" value="Histidine kinase-like ATPase, C-terminal domain"/>
    <property type="match status" value="1"/>
</dbReference>
<evidence type="ECO:0000313" key="4">
    <source>
        <dbReference type="Proteomes" id="UP001596004"/>
    </source>
</evidence>
<dbReference type="GO" id="GO:0005524">
    <property type="term" value="F:ATP binding"/>
    <property type="evidence" value="ECO:0007669"/>
    <property type="project" value="UniProtKB-KW"/>
</dbReference>
<dbReference type="InterPro" id="IPR050267">
    <property type="entry name" value="Anti-sigma-factor_SerPK"/>
</dbReference>
<evidence type="ECO:0000313" key="3">
    <source>
        <dbReference type="EMBL" id="MFC4530047.1"/>
    </source>
</evidence>
<keyword evidence="3" id="KW-0547">Nucleotide-binding</keyword>
<feature type="domain" description="Histidine kinase/HSP90-like ATPase" evidence="2">
    <location>
        <begin position="46"/>
        <end position="150"/>
    </location>
</feature>
<dbReference type="InterPro" id="IPR036890">
    <property type="entry name" value="HATPase_C_sf"/>
</dbReference>
<keyword evidence="3" id="KW-0067">ATP-binding</keyword>
<dbReference type="RefSeq" id="WP_380837344.1">
    <property type="nucleotide sequence ID" value="NZ_JBHSFP010000002.1"/>
</dbReference>
<dbReference type="PANTHER" id="PTHR35526:SF3">
    <property type="entry name" value="ANTI-SIGMA-F FACTOR RSBW"/>
    <property type="match status" value="1"/>
</dbReference>
<keyword evidence="4" id="KW-1185">Reference proteome</keyword>
<reference evidence="4" key="1">
    <citation type="journal article" date="2019" name="Int. J. Syst. Evol. Microbiol.">
        <title>The Global Catalogue of Microorganisms (GCM) 10K type strain sequencing project: providing services to taxonomists for standard genome sequencing and annotation.</title>
        <authorList>
            <consortium name="The Broad Institute Genomics Platform"/>
            <consortium name="The Broad Institute Genome Sequencing Center for Infectious Disease"/>
            <person name="Wu L."/>
            <person name="Ma J."/>
        </authorList>
    </citation>
    <scope>NUCLEOTIDE SEQUENCE [LARGE SCALE GENOMIC DNA]</scope>
    <source>
        <strain evidence="4">CGMCC 4.7132</strain>
    </source>
</reference>
<accession>A0ABV9CB32</accession>
<organism evidence="3 4">
    <name type="scientific">Sphaerisporangium dianthi</name>
    <dbReference type="NCBI Taxonomy" id="1436120"/>
    <lineage>
        <taxon>Bacteria</taxon>
        <taxon>Bacillati</taxon>
        <taxon>Actinomycetota</taxon>
        <taxon>Actinomycetes</taxon>
        <taxon>Streptosporangiales</taxon>
        <taxon>Streptosporangiaceae</taxon>
        <taxon>Sphaerisporangium</taxon>
    </lineage>
</organism>
<dbReference type="PANTHER" id="PTHR35526">
    <property type="entry name" value="ANTI-SIGMA-F FACTOR RSBW-RELATED"/>
    <property type="match status" value="1"/>
</dbReference>
<dbReference type="Pfam" id="PF13581">
    <property type="entry name" value="HATPase_c_2"/>
    <property type="match status" value="1"/>
</dbReference>
<dbReference type="Proteomes" id="UP001596004">
    <property type="component" value="Unassembled WGS sequence"/>
</dbReference>
<protein>
    <submittedName>
        <fullName evidence="3">ATP-binding protein</fullName>
    </submittedName>
</protein>
<keyword evidence="1" id="KW-0723">Serine/threonine-protein kinase</keyword>
<dbReference type="InterPro" id="IPR003594">
    <property type="entry name" value="HATPase_dom"/>
</dbReference>
<gene>
    <name evidence="3" type="ORF">ACFO60_04670</name>
</gene>
<sequence>MTAHQARRQSVVRGEAPWWMLPAMEADSWEPVAAELCALGCTGATIKMARDFTVATLNNWGLGELAYDTRLVVSELVTNAMRHAGEPTRLRLLHRASHLVCAVSDPHDLPPVITRADYFAESGRGLHLIESLSCSWGWRVTEGHGKLVWAAFKAPVTAPVAFGRGRAYGPNRASA</sequence>
<keyword evidence="1" id="KW-0808">Transferase</keyword>
<dbReference type="SUPFAM" id="SSF55874">
    <property type="entry name" value="ATPase domain of HSP90 chaperone/DNA topoisomerase II/histidine kinase"/>
    <property type="match status" value="1"/>
</dbReference>
<dbReference type="EMBL" id="JBHSFP010000002">
    <property type="protein sequence ID" value="MFC4530047.1"/>
    <property type="molecule type" value="Genomic_DNA"/>
</dbReference>
<evidence type="ECO:0000259" key="2">
    <source>
        <dbReference type="Pfam" id="PF13581"/>
    </source>
</evidence>